<keyword evidence="3" id="KW-1185">Reference proteome</keyword>
<reference evidence="3" key="1">
    <citation type="submission" date="2011-08" db="EMBL/GenBank/DDBJ databases">
        <authorList>
            <person name="Rombauts S."/>
        </authorList>
    </citation>
    <scope>NUCLEOTIDE SEQUENCE</scope>
    <source>
        <strain evidence="3">London</strain>
    </source>
</reference>
<proteinExistence type="predicted"/>
<accession>T1KG79</accession>
<reference evidence="2" key="2">
    <citation type="submission" date="2015-06" db="UniProtKB">
        <authorList>
            <consortium name="EnsemblMetazoa"/>
        </authorList>
    </citation>
    <scope>IDENTIFICATION</scope>
</reference>
<dbReference type="EnsemblMetazoa" id="tetur110g00040.1">
    <property type="protein sequence ID" value="tetur110g00040.1"/>
    <property type="gene ID" value="tetur110g00040"/>
</dbReference>
<feature type="compositionally biased region" description="Basic residues" evidence="1">
    <location>
        <begin position="12"/>
        <end position="24"/>
    </location>
</feature>
<feature type="region of interest" description="Disordered" evidence="1">
    <location>
        <begin position="1"/>
        <end position="43"/>
    </location>
</feature>
<evidence type="ECO:0000313" key="2">
    <source>
        <dbReference type="EnsemblMetazoa" id="tetur110g00040.1"/>
    </source>
</evidence>
<dbReference type="Proteomes" id="UP000015104">
    <property type="component" value="Unassembled WGS sequence"/>
</dbReference>
<dbReference type="HOGENOM" id="CLU_2213248_0_0_1"/>
<protein>
    <submittedName>
        <fullName evidence="2">Uncharacterized protein</fullName>
    </submittedName>
</protein>
<name>T1KG79_TETUR</name>
<dbReference type="AlphaFoldDB" id="T1KG79"/>
<sequence length="107" mass="12222">MARTNDLANQPRRARIQIRKKRNRSSSSSSDSCQKSKRSRPDVEVFLPTTSASVTNQSQCVEVGMSISAMDALADKITDRLVEHFKREKIRKADAKLDFLRRQLNEN</sequence>
<organism evidence="2 3">
    <name type="scientific">Tetranychus urticae</name>
    <name type="common">Two-spotted spider mite</name>
    <dbReference type="NCBI Taxonomy" id="32264"/>
    <lineage>
        <taxon>Eukaryota</taxon>
        <taxon>Metazoa</taxon>
        <taxon>Ecdysozoa</taxon>
        <taxon>Arthropoda</taxon>
        <taxon>Chelicerata</taxon>
        <taxon>Arachnida</taxon>
        <taxon>Acari</taxon>
        <taxon>Acariformes</taxon>
        <taxon>Trombidiformes</taxon>
        <taxon>Prostigmata</taxon>
        <taxon>Eleutherengona</taxon>
        <taxon>Raphignathae</taxon>
        <taxon>Tetranychoidea</taxon>
        <taxon>Tetranychidae</taxon>
        <taxon>Tetranychus</taxon>
    </lineage>
</organism>
<evidence type="ECO:0000313" key="3">
    <source>
        <dbReference type="Proteomes" id="UP000015104"/>
    </source>
</evidence>
<evidence type="ECO:0000256" key="1">
    <source>
        <dbReference type="SAM" id="MobiDB-lite"/>
    </source>
</evidence>
<dbReference type="EMBL" id="CAEY01000049">
    <property type="status" value="NOT_ANNOTATED_CDS"/>
    <property type="molecule type" value="Genomic_DNA"/>
</dbReference>